<dbReference type="GO" id="GO:0003677">
    <property type="term" value="F:DNA binding"/>
    <property type="evidence" value="ECO:0007669"/>
    <property type="project" value="UniProtKB-KW"/>
</dbReference>
<dbReference type="KEGG" id="nak:EH165_14780"/>
<dbReference type="Pfam" id="PF08281">
    <property type="entry name" value="Sigma70_r4_2"/>
    <property type="match status" value="1"/>
</dbReference>
<dbReference type="InterPro" id="IPR007627">
    <property type="entry name" value="RNA_pol_sigma70_r2"/>
</dbReference>
<protein>
    <submittedName>
        <fullName evidence="8">RNA polymerase sigma factor</fullName>
    </submittedName>
</protein>
<dbReference type="InterPro" id="IPR036388">
    <property type="entry name" value="WH-like_DNA-bd_sf"/>
</dbReference>
<feature type="domain" description="RNA polymerase sigma factor 70 region 4 type 2" evidence="7">
    <location>
        <begin position="126"/>
        <end position="177"/>
    </location>
</feature>
<accession>A0A3G8ZQY1</accession>
<reference evidence="8 9" key="2">
    <citation type="submission" date="2018-12" db="EMBL/GenBank/DDBJ databases">
        <title>Nakamurella antarcticus sp. nov., isolated from Antarctica South Shetland Islands soil.</title>
        <authorList>
            <person name="Peng F."/>
        </authorList>
    </citation>
    <scope>NUCLEOTIDE SEQUENCE [LARGE SCALE GENOMIC DNA]</scope>
    <source>
        <strain evidence="8 9">S14-144</strain>
    </source>
</reference>
<dbReference type="PANTHER" id="PTHR43133">
    <property type="entry name" value="RNA POLYMERASE ECF-TYPE SIGMA FACTO"/>
    <property type="match status" value="1"/>
</dbReference>
<name>A0A3G8ZQY1_9ACTN</name>
<dbReference type="Gene3D" id="1.10.1740.10">
    <property type="match status" value="1"/>
</dbReference>
<evidence type="ECO:0000259" key="7">
    <source>
        <dbReference type="Pfam" id="PF08281"/>
    </source>
</evidence>
<dbReference type="Gene3D" id="1.10.10.10">
    <property type="entry name" value="Winged helix-like DNA-binding domain superfamily/Winged helix DNA-binding domain"/>
    <property type="match status" value="1"/>
</dbReference>
<dbReference type="SUPFAM" id="SSF88659">
    <property type="entry name" value="Sigma3 and sigma4 domains of RNA polymerase sigma factors"/>
    <property type="match status" value="1"/>
</dbReference>
<comment type="similarity">
    <text evidence="1">Belongs to the sigma-70 factor family. ECF subfamily.</text>
</comment>
<keyword evidence="9" id="KW-1185">Reference proteome</keyword>
<evidence type="ECO:0000313" key="8">
    <source>
        <dbReference type="EMBL" id="AZI59215.1"/>
    </source>
</evidence>
<dbReference type="OrthoDB" id="5243867at2"/>
<keyword evidence="5" id="KW-0804">Transcription</keyword>
<dbReference type="InterPro" id="IPR014284">
    <property type="entry name" value="RNA_pol_sigma-70_dom"/>
</dbReference>
<dbReference type="GO" id="GO:0016987">
    <property type="term" value="F:sigma factor activity"/>
    <property type="evidence" value="ECO:0007669"/>
    <property type="project" value="UniProtKB-KW"/>
</dbReference>
<dbReference type="CDD" id="cd06171">
    <property type="entry name" value="Sigma70_r4"/>
    <property type="match status" value="1"/>
</dbReference>
<feature type="domain" description="RNA polymerase sigma-70 region 2" evidence="6">
    <location>
        <begin position="33"/>
        <end position="92"/>
    </location>
</feature>
<evidence type="ECO:0000259" key="6">
    <source>
        <dbReference type="Pfam" id="PF04542"/>
    </source>
</evidence>
<proteinExistence type="inferred from homology"/>
<dbReference type="NCBIfam" id="TIGR02937">
    <property type="entry name" value="sigma70-ECF"/>
    <property type="match status" value="1"/>
</dbReference>
<reference evidence="8 9" key="1">
    <citation type="submission" date="2018-11" db="EMBL/GenBank/DDBJ databases">
        <authorList>
            <person name="Da X."/>
        </authorList>
    </citation>
    <scope>NUCLEOTIDE SEQUENCE [LARGE SCALE GENOMIC DNA]</scope>
    <source>
        <strain evidence="8 9">S14-144</strain>
    </source>
</reference>
<dbReference type="InterPro" id="IPR039425">
    <property type="entry name" value="RNA_pol_sigma-70-like"/>
</dbReference>
<evidence type="ECO:0000313" key="9">
    <source>
        <dbReference type="Proteomes" id="UP000268084"/>
    </source>
</evidence>
<keyword evidence="4" id="KW-0238">DNA-binding</keyword>
<evidence type="ECO:0000256" key="3">
    <source>
        <dbReference type="ARBA" id="ARBA00023082"/>
    </source>
</evidence>
<dbReference type="SUPFAM" id="SSF88946">
    <property type="entry name" value="Sigma2 domain of RNA polymerase sigma factors"/>
    <property type="match status" value="1"/>
</dbReference>
<dbReference type="RefSeq" id="WP_124800119.1">
    <property type="nucleotide sequence ID" value="NZ_CP034170.1"/>
</dbReference>
<dbReference type="GO" id="GO:0006352">
    <property type="term" value="P:DNA-templated transcription initiation"/>
    <property type="evidence" value="ECO:0007669"/>
    <property type="project" value="InterPro"/>
</dbReference>
<evidence type="ECO:0000256" key="1">
    <source>
        <dbReference type="ARBA" id="ARBA00010641"/>
    </source>
</evidence>
<keyword evidence="3" id="KW-0731">Sigma factor</keyword>
<evidence type="ECO:0000256" key="2">
    <source>
        <dbReference type="ARBA" id="ARBA00023015"/>
    </source>
</evidence>
<keyword evidence="2" id="KW-0805">Transcription regulation</keyword>
<dbReference type="Proteomes" id="UP000268084">
    <property type="component" value="Chromosome"/>
</dbReference>
<dbReference type="PANTHER" id="PTHR43133:SF8">
    <property type="entry name" value="RNA POLYMERASE SIGMA FACTOR HI_1459-RELATED"/>
    <property type="match status" value="1"/>
</dbReference>
<dbReference type="AlphaFoldDB" id="A0A3G8ZQY1"/>
<gene>
    <name evidence="8" type="ORF">EH165_14780</name>
</gene>
<organism evidence="8 9">
    <name type="scientific">Nakamurella antarctica</name>
    <dbReference type="NCBI Taxonomy" id="1902245"/>
    <lineage>
        <taxon>Bacteria</taxon>
        <taxon>Bacillati</taxon>
        <taxon>Actinomycetota</taxon>
        <taxon>Actinomycetes</taxon>
        <taxon>Nakamurellales</taxon>
        <taxon>Nakamurellaceae</taxon>
        <taxon>Nakamurella</taxon>
    </lineage>
</organism>
<dbReference type="InterPro" id="IPR013324">
    <property type="entry name" value="RNA_pol_sigma_r3/r4-like"/>
</dbReference>
<sequence length="195" mass="21284">MGSEQLLDPLIPAPAPNDGVWIQELYDSQAAGLLKYLNRRVGAAAEDLLSEIFLAVIASAVSFDPQRGSPTAWLYGIASNVLRGYHRQEQRRLDTAARHNAHTTPIGNGPDTFVPGTVDAQRRIAELADRISALSPGDREVLLLSAWTALDTNEIATALGIPVGTVRSRLHRVRRQLREQGVGQLFNSSKNRADQ</sequence>
<dbReference type="Pfam" id="PF04542">
    <property type="entry name" value="Sigma70_r2"/>
    <property type="match status" value="1"/>
</dbReference>
<dbReference type="InterPro" id="IPR013325">
    <property type="entry name" value="RNA_pol_sigma_r2"/>
</dbReference>
<evidence type="ECO:0000256" key="5">
    <source>
        <dbReference type="ARBA" id="ARBA00023163"/>
    </source>
</evidence>
<dbReference type="EMBL" id="CP034170">
    <property type="protein sequence ID" value="AZI59215.1"/>
    <property type="molecule type" value="Genomic_DNA"/>
</dbReference>
<evidence type="ECO:0000256" key="4">
    <source>
        <dbReference type="ARBA" id="ARBA00023125"/>
    </source>
</evidence>
<dbReference type="InterPro" id="IPR013249">
    <property type="entry name" value="RNA_pol_sigma70_r4_t2"/>
</dbReference>